<feature type="compositionally biased region" description="Basic residues" evidence="1">
    <location>
        <begin position="28"/>
        <end position="41"/>
    </location>
</feature>
<organism evidence="2 3">
    <name type="scientific">Duganella vulcania</name>
    <dbReference type="NCBI Taxonomy" id="2692166"/>
    <lineage>
        <taxon>Bacteria</taxon>
        <taxon>Pseudomonadati</taxon>
        <taxon>Pseudomonadota</taxon>
        <taxon>Betaproteobacteria</taxon>
        <taxon>Burkholderiales</taxon>
        <taxon>Oxalobacteraceae</taxon>
        <taxon>Telluria group</taxon>
        <taxon>Duganella</taxon>
    </lineage>
</organism>
<comment type="caution">
    <text evidence="2">The sequence shown here is derived from an EMBL/GenBank/DDBJ whole genome shotgun (WGS) entry which is preliminary data.</text>
</comment>
<protein>
    <submittedName>
        <fullName evidence="2">Uncharacterized protein</fullName>
    </submittedName>
</protein>
<sequence>MQQIATGCVEILGIRIDGISTINDRKPRMTNKKPATRKHAPARQSVKLGAATLRNMAHHPASPAADNGADSAALQPIAEMLAKLSPSNLHLVENLIRCILVEQDHTQL</sequence>
<evidence type="ECO:0000313" key="2">
    <source>
        <dbReference type="EMBL" id="MYM90296.1"/>
    </source>
</evidence>
<gene>
    <name evidence="2" type="ORF">GTP91_24380</name>
</gene>
<dbReference type="EMBL" id="WWCW01000113">
    <property type="protein sequence ID" value="MYM90296.1"/>
    <property type="molecule type" value="Genomic_DNA"/>
</dbReference>
<dbReference type="Proteomes" id="UP000470302">
    <property type="component" value="Unassembled WGS sequence"/>
</dbReference>
<dbReference type="RefSeq" id="WP_161099100.1">
    <property type="nucleotide sequence ID" value="NZ_WWCW01000113.1"/>
</dbReference>
<reference evidence="2 3" key="1">
    <citation type="submission" date="2020-01" db="EMBL/GenBank/DDBJ databases">
        <title>Novel species isolated from a subtropical stream in China.</title>
        <authorList>
            <person name="Lu H."/>
        </authorList>
    </citation>
    <scope>NUCLEOTIDE SEQUENCE [LARGE SCALE GENOMIC DNA]</scope>
    <source>
        <strain evidence="2 3">FT82W</strain>
    </source>
</reference>
<proteinExistence type="predicted"/>
<evidence type="ECO:0000313" key="3">
    <source>
        <dbReference type="Proteomes" id="UP000470302"/>
    </source>
</evidence>
<name>A0A845GAQ3_9BURK</name>
<feature type="region of interest" description="Disordered" evidence="1">
    <location>
        <begin position="23"/>
        <end position="44"/>
    </location>
</feature>
<accession>A0A845GAQ3</accession>
<evidence type="ECO:0000256" key="1">
    <source>
        <dbReference type="SAM" id="MobiDB-lite"/>
    </source>
</evidence>
<dbReference type="AlphaFoldDB" id="A0A845GAQ3"/>